<proteinExistence type="predicted"/>
<evidence type="ECO:0000313" key="1">
    <source>
        <dbReference type="EMBL" id="RKR83992.1"/>
    </source>
</evidence>
<gene>
    <name evidence="1" type="ORF">BDD43_4208</name>
</gene>
<reference evidence="1 2" key="1">
    <citation type="submission" date="2018-10" db="EMBL/GenBank/DDBJ databases">
        <title>Genomic Encyclopedia of Archaeal and Bacterial Type Strains, Phase II (KMG-II): from individual species to whole genera.</title>
        <authorList>
            <person name="Goeker M."/>
        </authorList>
    </citation>
    <scope>NUCLEOTIDE SEQUENCE [LARGE SCALE GENOMIC DNA]</scope>
    <source>
        <strain evidence="1 2">DSM 18602</strain>
    </source>
</reference>
<dbReference type="Proteomes" id="UP000268007">
    <property type="component" value="Unassembled WGS sequence"/>
</dbReference>
<dbReference type="EMBL" id="RBKU01000001">
    <property type="protein sequence ID" value="RKR83992.1"/>
    <property type="molecule type" value="Genomic_DNA"/>
</dbReference>
<keyword evidence="2" id="KW-1185">Reference proteome</keyword>
<evidence type="ECO:0000313" key="2">
    <source>
        <dbReference type="Proteomes" id="UP000268007"/>
    </source>
</evidence>
<dbReference type="OrthoDB" id="9845218at2"/>
<accession>A0A495J5U2</accession>
<name>A0A495J5U2_9SPHI</name>
<dbReference type="AlphaFoldDB" id="A0A495J5U2"/>
<comment type="caution">
    <text evidence="1">The sequence shown here is derived from an EMBL/GenBank/DDBJ whole genome shotgun (WGS) entry which is preliminary data.</text>
</comment>
<dbReference type="RefSeq" id="WP_121199426.1">
    <property type="nucleotide sequence ID" value="NZ_RBKU01000001.1"/>
</dbReference>
<sequence>MKATIKACLDGIGNHDANLSLFRDRKWLTQKLNGLNYALERLSIGEEDASIFKTNVKAFLEKTQSKSSDAEIRASIKELIRNIDAMTGYKPLEMP</sequence>
<organism evidence="1 2">
    <name type="scientific">Mucilaginibacter gracilis</name>
    <dbReference type="NCBI Taxonomy" id="423350"/>
    <lineage>
        <taxon>Bacteria</taxon>
        <taxon>Pseudomonadati</taxon>
        <taxon>Bacteroidota</taxon>
        <taxon>Sphingobacteriia</taxon>
        <taxon>Sphingobacteriales</taxon>
        <taxon>Sphingobacteriaceae</taxon>
        <taxon>Mucilaginibacter</taxon>
    </lineage>
</organism>
<protein>
    <submittedName>
        <fullName evidence="1">Uncharacterized protein</fullName>
    </submittedName>
</protein>